<dbReference type="PANTHER" id="PTHR43179:SF12">
    <property type="entry name" value="GALACTOFURANOSYLTRANSFERASE GLFT2"/>
    <property type="match status" value="1"/>
</dbReference>
<sequence length="354" mass="40115">MTKKVAVVILNYNGRALMEKFLPSVTDYSGDAEIVVVDNRSTDDSVDFLRERFPDVRLIVNEENGGFAKGYNDGLKHVEAEYYMLLNSDVEVTPGWLDPIVRLLDSDHEVAAVQPKILSHAEPEKLEYAGAAGGYIDSLAYPFCRGRLFDHTEKDSETYADTRPVFWATGAALMVRSDVFRQLGGFDEDFFAHMEEVDLCWRIHRMGRKVYYCGESSVYHVGGGTLAQGNPRKTYLNFRNSLSVLYLNTKGRHLLWKMPLRLGLDMVAALRFFGGGVPGDGKAVLKAFRDFTLSFAEHRKKRKKRKKSLAFVSDAPTQYRGLIVFDYFVRKKSRFSDLGFQSEEKNARTSTGFS</sequence>
<accession>A0AAU9CPJ2</accession>
<comment type="similarity">
    <text evidence="1">Belongs to the glycosyltransferase 2 family.</text>
</comment>
<keyword evidence="2" id="KW-0328">Glycosyltransferase</keyword>
<protein>
    <submittedName>
        <fullName evidence="5">Glycosyl transferase</fullName>
    </submittedName>
</protein>
<dbReference type="Gene3D" id="3.90.550.10">
    <property type="entry name" value="Spore Coat Polysaccharide Biosynthesis Protein SpsA, Chain A"/>
    <property type="match status" value="1"/>
</dbReference>
<keyword evidence="6" id="KW-1185">Reference proteome</keyword>
<dbReference type="SUPFAM" id="SSF53448">
    <property type="entry name" value="Nucleotide-diphospho-sugar transferases"/>
    <property type="match status" value="1"/>
</dbReference>
<dbReference type="Pfam" id="PF00535">
    <property type="entry name" value="Glycos_transf_2"/>
    <property type="match status" value="1"/>
</dbReference>
<evidence type="ECO:0000256" key="2">
    <source>
        <dbReference type="ARBA" id="ARBA00022676"/>
    </source>
</evidence>
<name>A0AAU9CPJ2_9BACT</name>
<evidence type="ECO:0000259" key="4">
    <source>
        <dbReference type="Pfam" id="PF00535"/>
    </source>
</evidence>
<dbReference type="PANTHER" id="PTHR43179">
    <property type="entry name" value="RHAMNOSYLTRANSFERASE WBBL"/>
    <property type="match status" value="1"/>
</dbReference>
<dbReference type="AlphaFoldDB" id="A0AAU9CPJ2"/>
<dbReference type="GO" id="GO:0016757">
    <property type="term" value="F:glycosyltransferase activity"/>
    <property type="evidence" value="ECO:0007669"/>
    <property type="project" value="UniProtKB-KW"/>
</dbReference>
<dbReference type="InterPro" id="IPR029044">
    <property type="entry name" value="Nucleotide-diphossugar_trans"/>
</dbReference>
<feature type="domain" description="Glycosyltransferase 2-like" evidence="4">
    <location>
        <begin position="7"/>
        <end position="114"/>
    </location>
</feature>
<dbReference type="RefSeq" id="WP_338392577.1">
    <property type="nucleotide sequence ID" value="NZ_AP025314.1"/>
</dbReference>
<gene>
    <name evidence="5" type="ORF">FUAX_34880</name>
</gene>
<evidence type="ECO:0000256" key="1">
    <source>
        <dbReference type="ARBA" id="ARBA00006739"/>
    </source>
</evidence>
<evidence type="ECO:0000313" key="5">
    <source>
        <dbReference type="EMBL" id="BDD11056.1"/>
    </source>
</evidence>
<dbReference type="Proteomes" id="UP001348817">
    <property type="component" value="Chromosome"/>
</dbReference>
<dbReference type="CDD" id="cd04186">
    <property type="entry name" value="GT_2_like_c"/>
    <property type="match status" value="1"/>
</dbReference>
<dbReference type="KEGG" id="fax:FUAX_34880"/>
<evidence type="ECO:0000313" key="6">
    <source>
        <dbReference type="Proteomes" id="UP001348817"/>
    </source>
</evidence>
<reference evidence="5 6" key="1">
    <citation type="submission" date="2021-12" db="EMBL/GenBank/DDBJ databases">
        <title>Genome sequencing of bacteria with rrn-lacking chromosome and rrn-plasmid.</title>
        <authorList>
            <person name="Anda M."/>
            <person name="Iwasaki W."/>
        </authorList>
    </citation>
    <scope>NUCLEOTIDE SEQUENCE [LARGE SCALE GENOMIC DNA]</scope>
    <source>
        <strain evidence="5 6">DSM 100852</strain>
    </source>
</reference>
<evidence type="ECO:0000256" key="3">
    <source>
        <dbReference type="ARBA" id="ARBA00022679"/>
    </source>
</evidence>
<proteinExistence type="inferred from homology"/>
<dbReference type="InterPro" id="IPR001173">
    <property type="entry name" value="Glyco_trans_2-like"/>
</dbReference>
<dbReference type="EMBL" id="AP025314">
    <property type="protein sequence ID" value="BDD11056.1"/>
    <property type="molecule type" value="Genomic_DNA"/>
</dbReference>
<keyword evidence="3 5" id="KW-0808">Transferase</keyword>
<organism evidence="5 6">
    <name type="scientific">Fulvitalea axinellae</name>
    <dbReference type="NCBI Taxonomy" id="1182444"/>
    <lineage>
        <taxon>Bacteria</taxon>
        <taxon>Pseudomonadati</taxon>
        <taxon>Bacteroidota</taxon>
        <taxon>Cytophagia</taxon>
        <taxon>Cytophagales</taxon>
        <taxon>Persicobacteraceae</taxon>
        <taxon>Fulvitalea</taxon>
    </lineage>
</organism>